<dbReference type="Proteomes" id="UP000593605">
    <property type="component" value="Chromosome"/>
</dbReference>
<reference evidence="5 6" key="1">
    <citation type="submission" date="2020-10" db="EMBL/GenBank/DDBJ databases">
        <title>Complete genome of Cruoricapor ignavus strain M1214 isolated from the blood culture of a febrile patient.</title>
        <authorList>
            <person name="Guglielmino C.J.D."/>
        </authorList>
    </citation>
    <scope>NUCLEOTIDE SEQUENCE [LARGE SCALE GENOMIC DNA]</scope>
    <source>
        <strain evidence="5 6">M1214</strain>
    </source>
</reference>
<keyword evidence="3" id="KW-0998">Cell outer membrane</keyword>
<gene>
    <name evidence="5" type="ORF">IMZ16_06900</name>
</gene>
<feature type="signal peptide" evidence="4">
    <location>
        <begin position="1"/>
        <end position="21"/>
    </location>
</feature>
<dbReference type="GO" id="GO:0004180">
    <property type="term" value="F:carboxypeptidase activity"/>
    <property type="evidence" value="ECO:0007669"/>
    <property type="project" value="UniProtKB-KW"/>
</dbReference>
<accession>A0A7M1T2A4</accession>
<evidence type="ECO:0000313" key="5">
    <source>
        <dbReference type="EMBL" id="QOR73264.1"/>
    </source>
</evidence>
<comment type="subcellular location">
    <subcellularLocation>
        <location evidence="1">Cell outer membrane</location>
    </subcellularLocation>
</comment>
<dbReference type="InterPro" id="IPR036942">
    <property type="entry name" value="Beta-barrel_TonB_sf"/>
</dbReference>
<keyword evidence="4" id="KW-0732">Signal</keyword>
<keyword evidence="5" id="KW-0645">Protease</keyword>
<dbReference type="KEGG" id="civ:IMZ16_06900"/>
<dbReference type="Gene3D" id="2.40.170.20">
    <property type="entry name" value="TonB-dependent receptor, beta-barrel domain"/>
    <property type="match status" value="1"/>
</dbReference>
<dbReference type="SUPFAM" id="SSF56935">
    <property type="entry name" value="Porins"/>
    <property type="match status" value="1"/>
</dbReference>
<keyword evidence="5" id="KW-0121">Carboxypeptidase</keyword>
<protein>
    <submittedName>
        <fullName evidence="5">Carboxypeptidase regulatory-like domain-containing protein</fullName>
    </submittedName>
</protein>
<evidence type="ECO:0000256" key="3">
    <source>
        <dbReference type="ARBA" id="ARBA00023237"/>
    </source>
</evidence>
<evidence type="ECO:0000313" key="6">
    <source>
        <dbReference type="Proteomes" id="UP000593605"/>
    </source>
</evidence>
<keyword evidence="5" id="KW-0378">Hydrolase</keyword>
<evidence type="ECO:0000256" key="1">
    <source>
        <dbReference type="ARBA" id="ARBA00004442"/>
    </source>
</evidence>
<dbReference type="EMBL" id="CP063145">
    <property type="protein sequence ID" value="QOR73264.1"/>
    <property type="molecule type" value="Genomic_DNA"/>
</dbReference>
<name>A0A7M1T2A4_9FLAO</name>
<evidence type="ECO:0000256" key="2">
    <source>
        <dbReference type="ARBA" id="ARBA00023136"/>
    </source>
</evidence>
<dbReference type="AlphaFoldDB" id="A0A7M1T2A4"/>
<feature type="chain" id="PRO_5032488884" evidence="4">
    <location>
        <begin position="22"/>
        <end position="952"/>
    </location>
</feature>
<dbReference type="SUPFAM" id="SSF49464">
    <property type="entry name" value="Carboxypeptidase regulatory domain-like"/>
    <property type="match status" value="1"/>
</dbReference>
<organism evidence="5 6">
    <name type="scientific">Cruoricaptor ignavus</name>
    <dbReference type="NCBI Taxonomy" id="1118202"/>
    <lineage>
        <taxon>Bacteria</taxon>
        <taxon>Pseudomonadati</taxon>
        <taxon>Bacteroidota</taxon>
        <taxon>Flavobacteriia</taxon>
        <taxon>Flavobacteriales</taxon>
        <taxon>Weeksellaceae</taxon>
        <taxon>Cruoricaptor</taxon>
    </lineage>
</organism>
<dbReference type="InterPro" id="IPR008969">
    <property type="entry name" value="CarboxyPept-like_regulatory"/>
</dbReference>
<evidence type="ECO:0000256" key="4">
    <source>
        <dbReference type="SAM" id="SignalP"/>
    </source>
</evidence>
<sequence length="952" mass="108040">MLKKLSLVSLFSLMPASFYYAQTTVFAYIKDGQGQPVENVEIDLKGEGLDVRTDKIGYFQFVDLKDGHYQIVIAKPTFETSVFDFEVNGERRKDLGVITLNQYQITADQGLAYADGFTSEEDTSQSTTVGLLQSSQDVFSRVAAFDLGAYWFRPRGIDGRNGENMINGVSMIRQDNGRVEFGNWGGLNEIMRYPEIATNHSPSEFAFGGSAGVIYKNTKASEYRKGFQATYSLANRNYRNRASLRYTSGMSKSGWAVTAMAARRWAEEGIQEGTFYDAWGAFLGVEKKFSDRHTITLNAIGAPYRRSTASPSTQEVYDYRGVHYNSYWGWQDGEKRSERVRRGFQPIIQLQDFLKLGKDANLWTSVSYQFGKDYGSRLDWQNVQNPSPTYYRYLPSYYASLNPDASTTANGKPTTAQQAYQAAVEGWINNDPQYTQINWDALYRRNLAQAPVTRYGATGKRALYFLVDDVSDEKIWNAGTHFTYDFSPSTRFILNLSYQNYYAENYREIKDLLGADFAFNVDPFGPSNKPGASYQYNEGEENVAKFKGDKINYDYIFRRQEAKVNPGLKFSAGRFDGFVSALAGYSTSSREGLFRNYLYKSSFGKSKEHEYWDYGVKGRLVYRIDGRNFLVYNGAYYSHAPYLEDLFINPRANASISPLVTNTVINANDLSYVVNAPMFKMRLTGYILNAENETNVQRFFADGIQLSVDNADGTSTVAQSAFVTQVLSDMQRQNLGGELGIDWKITPTFSLQGVASYGQYVYKNNPNVLFTSDATGDLPGGVPYINLGRAYLKNYRVGGTPQQGYTLGLRYNSPKYWWVGVTGNYLAENYLDPSAILRSERFIQNSFTGTPYTDVTETELRRRLAPTKLEDAFFLNANAGKSWLFGKYYVLLTATVNNVLNNKDYQTGGFEQTRNVSFPKFIQDADRERPLFAPKYWYTQGLQYFINLQVRF</sequence>
<dbReference type="Gene3D" id="2.60.40.1120">
    <property type="entry name" value="Carboxypeptidase-like, regulatory domain"/>
    <property type="match status" value="1"/>
</dbReference>
<dbReference type="Pfam" id="PF13620">
    <property type="entry name" value="CarboxypepD_reg"/>
    <property type="match status" value="1"/>
</dbReference>
<keyword evidence="2" id="KW-0472">Membrane</keyword>
<dbReference type="GO" id="GO:0009279">
    <property type="term" value="C:cell outer membrane"/>
    <property type="evidence" value="ECO:0007669"/>
    <property type="project" value="UniProtKB-SubCell"/>
</dbReference>
<proteinExistence type="predicted"/>
<dbReference type="RefSeq" id="WP_193439431.1">
    <property type="nucleotide sequence ID" value="NZ_CP063145.1"/>
</dbReference>